<keyword evidence="12 14" id="KW-0902">Two-component regulatory system</keyword>
<dbReference type="PROSITE" id="PS50885">
    <property type="entry name" value="HAMP"/>
    <property type="match status" value="1"/>
</dbReference>
<keyword evidence="18" id="KW-1185">Reference proteome</keyword>
<evidence type="ECO:0000256" key="9">
    <source>
        <dbReference type="ARBA" id="ARBA00022777"/>
    </source>
</evidence>
<comment type="function">
    <text evidence="14">Member of a two-component regulatory system.</text>
</comment>
<feature type="domain" description="HAMP" evidence="16">
    <location>
        <begin position="181"/>
        <end position="234"/>
    </location>
</feature>
<dbReference type="PANTHER" id="PTHR45436">
    <property type="entry name" value="SENSOR HISTIDINE KINASE YKOH"/>
    <property type="match status" value="1"/>
</dbReference>
<dbReference type="GO" id="GO:0005886">
    <property type="term" value="C:plasma membrane"/>
    <property type="evidence" value="ECO:0007669"/>
    <property type="project" value="UniProtKB-SubCell"/>
</dbReference>
<sequence length="457" mass="51732">MSRVPGSLTLRLAFLFALVVGLLLSTLGLYLYHSLYSEITWRDDQMLRGRLERMLVLLDNSDSIEALRQRPRLYANMLDNRESVLWVLTDDGHPLIEVNPMHQSVPELKGSDEVQLRTFENGAPARLAWIDARLDGQQVTLVAGKRLAERNRMLASYRGKLWLSLAGGSLAAFLLGWIVTRRGLAPVRRLAARAATIDMQHLYHRLPEHSEVSELRDLSIALNGMLTRLEAGFLQLSRFSEDLAHEMRTPLTNLMGQTQQRLRHDRTDEEYKETLISNQEEFERLARMIDSMLFLARNEQPDTSLVRQPIELHDMVDQLCEYFEGMAEERGMALINRARGCLDADPDLLRRALANLIANALRYGQAQTSIIIDQQQIDHLHHISVFNQGEVIPEAHLPLLFERFYRVDASRHTPGDSGGLGLAIVRSIAQLHGGLATVSNEHSGVRFTLCLPVSARS</sequence>
<keyword evidence="11 14" id="KW-1133">Transmembrane helix</keyword>
<dbReference type="NCBIfam" id="TIGR01386">
    <property type="entry name" value="cztS_silS_copS"/>
    <property type="match status" value="1"/>
</dbReference>
<dbReference type="SUPFAM" id="SSF55874">
    <property type="entry name" value="ATPase domain of HSP90 chaperone/DNA topoisomerase II/histidine kinase"/>
    <property type="match status" value="1"/>
</dbReference>
<evidence type="ECO:0000259" key="16">
    <source>
        <dbReference type="PROSITE" id="PS50885"/>
    </source>
</evidence>
<evidence type="ECO:0000256" key="10">
    <source>
        <dbReference type="ARBA" id="ARBA00022840"/>
    </source>
</evidence>
<keyword evidence="6 14" id="KW-0808">Transferase</keyword>
<evidence type="ECO:0000256" key="6">
    <source>
        <dbReference type="ARBA" id="ARBA00022679"/>
    </source>
</evidence>
<dbReference type="Gene3D" id="6.10.340.10">
    <property type="match status" value="1"/>
</dbReference>
<evidence type="ECO:0000313" key="18">
    <source>
        <dbReference type="Proteomes" id="UP000199046"/>
    </source>
</evidence>
<keyword evidence="3 14" id="KW-1003">Cell membrane</keyword>
<keyword evidence="5" id="KW-0597">Phosphoprotein</keyword>
<dbReference type="InterPro" id="IPR003661">
    <property type="entry name" value="HisK_dim/P_dom"/>
</dbReference>
<feature type="domain" description="Histidine kinase" evidence="15">
    <location>
        <begin position="242"/>
        <end position="455"/>
    </location>
</feature>
<keyword evidence="7 14" id="KW-0812">Transmembrane</keyword>
<dbReference type="AlphaFoldDB" id="A0A1I1JW54"/>
<dbReference type="InterPro" id="IPR036890">
    <property type="entry name" value="HATPase_C_sf"/>
</dbReference>
<keyword evidence="10 14" id="KW-0067">ATP-binding</keyword>
<organism evidence="17 18">
    <name type="scientific">Kushneria avicenniae</name>
    <dbReference type="NCBI Taxonomy" id="402385"/>
    <lineage>
        <taxon>Bacteria</taxon>
        <taxon>Pseudomonadati</taxon>
        <taxon>Pseudomonadota</taxon>
        <taxon>Gammaproteobacteria</taxon>
        <taxon>Oceanospirillales</taxon>
        <taxon>Halomonadaceae</taxon>
        <taxon>Kushneria</taxon>
    </lineage>
</organism>
<keyword evidence="13 14" id="KW-0472">Membrane</keyword>
<dbReference type="SMART" id="SM00304">
    <property type="entry name" value="HAMP"/>
    <property type="match status" value="1"/>
</dbReference>
<dbReference type="Pfam" id="PF00512">
    <property type="entry name" value="HisKA"/>
    <property type="match status" value="1"/>
</dbReference>
<evidence type="ECO:0000256" key="12">
    <source>
        <dbReference type="ARBA" id="ARBA00023012"/>
    </source>
</evidence>
<dbReference type="SUPFAM" id="SSF47384">
    <property type="entry name" value="Homodimeric domain of signal transducing histidine kinase"/>
    <property type="match status" value="1"/>
</dbReference>
<dbReference type="Gene3D" id="3.30.565.10">
    <property type="entry name" value="Histidine kinase-like ATPase, C-terminal domain"/>
    <property type="match status" value="1"/>
</dbReference>
<comment type="catalytic activity">
    <reaction evidence="1 14">
        <text>ATP + protein L-histidine = ADP + protein N-phospho-L-histidine.</text>
        <dbReference type="EC" id="2.7.13.3"/>
    </reaction>
</comment>
<dbReference type="STRING" id="402385.SAMN05421848_1666"/>
<dbReference type="CDD" id="cd00082">
    <property type="entry name" value="HisKA"/>
    <property type="match status" value="1"/>
</dbReference>
<dbReference type="InterPro" id="IPR006290">
    <property type="entry name" value="CztS_silS_copS"/>
</dbReference>
<dbReference type="InterPro" id="IPR004358">
    <property type="entry name" value="Sig_transdc_His_kin-like_C"/>
</dbReference>
<accession>A0A1I1JW54</accession>
<dbReference type="SMART" id="SM00388">
    <property type="entry name" value="HisKA"/>
    <property type="match status" value="1"/>
</dbReference>
<dbReference type="GO" id="GO:0000155">
    <property type="term" value="F:phosphorelay sensor kinase activity"/>
    <property type="evidence" value="ECO:0007669"/>
    <property type="project" value="InterPro"/>
</dbReference>
<dbReference type="EC" id="2.7.13.3" evidence="14"/>
<dbReference type="InterPro" id="IPR003660">
    <property type="entry name" value="HAMP_dom"/>
</dbReference>
<evidence type="ECO:0000256" key="11">
    <source>
        <dbReference type="ARBA" id="ARBA00022989"/>
    </source>
</evidence>
<evidence type="ECO:0000256" key="13">
    <source>
        <dbReference type="ARBA" id="ARBA00023136"/>
    </source>
</evidence>
<evidence type="ECO:0000259" key="15">
    <source>
        <dbReference type="PROSITE" id="PS50109"/>
    </source>
</evidence>
<dbReference type="PROSITE" id="PS50109">
    <property type="entry name" value="HIS_KIN"/>
    <property type="match status" value="1"/>
</dbReference>
<dbReference type="Pfam" id="PF02518">
    <property type="entry name" value="HATPase_c"/>
    <property type="match status" value="1"/>
</dbReference>
<dbReference type="RefSeq" id="WP_090132826.1">
    <property type="nucleotide sequence ID" value="NZ_FOLY01000003.1"/>
</dbReference>
<dbReference type="Proteomes" id="UP000199046">
    <property type="component" value="Unassembled WGS sequence"/>
</dbReference>
<reference evidence="18" key="1">
    <citation type="submission" date="2016-10" db="EMBL/GenBank/DDBJ databases">
        <authorList>
            <person name="Varghese N."/>
            <person name="Submissions S."/>
        </authorList>
    </citation>
    <scope>NUCLEOTIDE SEQUENCE [LARGE SCALE GENOMIC DNA]</scope>
    <source>
        <strain evidence="18">DSM 23439</strain>
    </source>
</reference>
<dbReference type="PRINTS" id="PR00344">
    <property type="entry name" value="BCTRLSENSOR"/>
</dbReference>
<dbReference type="InterPro" id="IPR050428">
    <property type="entry name" value="TCS_sensor_his_kinase"/>
</dbReference>
<evidence type="ECO:0000256" key="8">
    <source>
        <dbReference type="ARBA" id="ARBA00022741"/>
    </source>
</evidence>
<feature type="transmembrane region" description="Helical" evidence="14">
    <location>
        <begin position="12"/>
        <end position="32"/>
    </location>
</feature>
<protein>
    <recommendedName>
        <fullName evidence="14">Sensor protein</fullName>
        <ecNumber evidence="14">2.7.13.3</ecNumber>
    </recommendedName>
</protein>
<evidence type="ECO:0000256" key="3">
    <source>
        <dbReference type="ARBA" id="ARBA00022475"/>
    </source>
</evidence>
<proteinExistence type="predicted"/>
<dbReference type="CDD" id="cd00075">
    <property type="entry name" value="HATPase"/>
    <property type="match status" value="1"/>
</dbReference>
<dbReference type="InterPro" id="IPR005467">
    <property type="entry name" value="His_kinase_dom"/>
</dbReference>
<dbReference type="GO" id="GO:0005524">
    <property type="term" value="F:ATP binding"/>
    <property type="evidence" value="ECO:0007669"/>
    <property type="project" value="UniProtKB-KW"/>
</dbReference>
<evidence type="ECO:0000256" key="14">
    <source>
        <dbReference type="RuleBase" id="RU364088"/>
    </source>
</evidence>
<evidence type="ECO:0000256" key="4">
    <source>
        <dbReference type="ARBA" id="ARBA00022519"/>
    </source>
</evidence>
<evidence type="ECO:0000256" key="2">
    <source>
        <dbReference type="ARBA" id="ARBA00004533"/>
    </source>
</evidence>
<dbReference type="InterPro" id="IPR003594">
    <property type="entry name" value="HATPase_dom"/>
</dbReference>
<dbReference type="OrthoDB" id="9809766at2"/>
<dbReference type="EMBL" id="FOLY01000003">
    <property type="protein sequence ID" value="SFC50013.1"/>
    <property type="molecule type" value="Genomic_DNA"/>
</dbReference>
<feature type="transmembrane region" description="Helical" evidence="14">
    <location>
        <begin position="161"/>
        <end position="179"/>
    </location>
</feature>
<comment type="subcellular location">
    <subcellularLocation>
        <location evidence="2 14">Cell inner membrane</location>
    </subcellularLocation>
</comment>
<keyword evidence="8 14" id="KW-0547">Nucleotide-binding</keyword>
<dbReference type="Gene3D" id="1.10.287.130">
    <property type="match status" value="1"/>
</dbReference>
<dbReference type="InterPro" id="IPR036097">
    <property type="entry name" value="HisK_dim/P_sf"/>
</dbReference>
<evidence type="ECO:0000256" key="7">
    <source>
        <dbReference type="ARBA" id="ARBA00022692"/>
    </source>
</evidence>
<keyword evidence="4 14" id="KW-0997">Cell inner membrane</keyword>
<keyword evidence="9 14" id="KW-0418">Kinase</keyword>
<dbReference type="Pfam" id="PF00672">
    <property type="entry name" value="HAMP"/>
    <property type="match status" value="1"/>
</dbReference>
<dbReference type="PANTHER" id="PTHR45436:SF3">
    <property type="entry name" value="SENSOR HISTIDINE KINASE HPRS"/>
    <property type="match status" value="1"/>
</dbReference>
<evidence type="ECO:0000313" key="17">
    <source>
        <dbReference type="EMBL" id="SFC50013.1"/>
    </source>
</evidence>
<evidence type="ECO:0000256" key="5">
    <source>
        <dbReference type="ARBA" id="ARBA00022553"/>
    </source>
</evidence>
<evidence type="ECO:0000256" key="1">
    <source>
        <dbReference type="ARBA" id="ARBA00000085"/>
    </source>
</evidence>
<dbReference type="SMART" id="SM00387">
    <property type="entry name" value="HATPase_c"/>
    <property type="match status" value="1"/>
</dbReference>
<name>A0A1I1JW54_9GAMM</name>
<gene>
    <name evidence="17" type="ORF">SAMN05421848_1666</name>
</gene>